<reference evidence="1" key="1">
    <citation type="submission" date="2014-03" db="EMBL/GenBank/DDBJ databases">
        <title>The sialotranscriptome of Amblyomma triste, Amblyomma parvum and Amblyomma cajennense ticks, uncovered by 454-based RNA-seq.</title>
        <authorList>
            <person name="Garcia G.R."/>
            <person name="Gardinassi L.G."/>
            <person name="Ribeiro J.M."/>
            <person name="Anatrielo E."/>
            <person name="Ferreira B.R."/>
            <person name="Moreira H.N."/>
            <person name="Mafra C."/>
            <person name="Olegario M.M."/>
            <person name="Szabo P.J."/>
            <person name="Miranda-Santos I.K."/>
            <person name="Maruyama S.R."/>
        </authorList>
    </citation>
    <scope>NUCLEOTIDE SEQUENCE</scope>
    <source>
        <strain evidence="1">Araguapaz</strain>
        <tissue evidence="1">Salivary glands</tissue>
    </source>
</reference>
<organism evidence="1">
    <name type="scientific">Amblyomma parvum</name>
    <name type="common">South American tick</name>
    <dbReference type="NCBI Taxonomy" id="251391"/>
    <lineage>
        <taxon>Eukaryota</taxon>
        <taxon>Metazoa</taxon>
        <taxon>Ecdysozoa</taxon>
        <taxon>Arthropoda</taxon>
        <taxon>Chelicerata</taxon>
        <taxon>Arachnida</taxon>
        <taxon>Acari</taxon>
        <taxon>Parasitiformes</taxon>
        <taxon>Ixodida</taxon>
        <taxon>Ixodoidea</taxon>
        <taxon>Ixodidae</taxon>
        <taxon>Amblyomminae</taxon>
        <taxon>Amblyomma</taxon>
    </lineage>
</organism>
<dbReference type="AlphaFoldDB" id="A0A023G2P5"/>
<accession>A0A023G2P5</accession>
<dbReference type="EMBL" id="GBBL01000130">
    <property type="protein sequence ID" value="JAC27190.1"/>
    <property type="molecule type" value="mRNA"/>
</dbReference>
<feature type="non-terminal residue" evidence="1">
    <location>
        <position position="123"/>
    </location>
</feature>
<proteinExistence type="evidence at transcript level"/>
<name>A0A023G2P5_AMBPA</name>
<evidence type="ECO:0000313" key="1">
    <source>
        <dbReference type="EMBL" id="JAC27190.1"/>
    </source>
</evidence>
<protein>
    <submittedName>
        <fullName evidence="1">Putative secreted protein</fullName>
    </submittedName>
</protein>
<sequence>MFAIRALWASSYCSLACPVYLVLARWMRQQNWLVTVQREDISAPPSLDAKGLWGAYVSPPAATVKMSTTPLQHLSFADRVSVSEHSANNTHGNQICSPVVQLMQHTPGSAMPGTSLREGHFFY</sequence>